<dbReference type="RefSeq" id="WP_230843467.1">
    <property type="nucleotide sequence ID" value="NZ_CP063845.1"/>
</dbReference>
<evidence type="ECO:0000256" key="1">
    <source>
        <dbReference type="SAM" id="MobiDB-lite"/>
    </source>
</evidence>
<keyword evidence="3" id="KW-1185">Reference proteome</keyword>
<evidence type="ECO:0000313" key="2">
    <source>
        <dbReference type="EMBL" id="UFP96221.1"/>
    </source>
</evidence>
<dbReference type="EMBL" id="CP063845">
    <property type="protein sequence ID" value="UFP96221.1"/>
    <property type="molecule type" value="Genomic_DNA"/>
</dbReference>
<feature type="region of interest" description="Disordered" evidence="1">
    <location>
        <begin position="1"/>
        <end position="122"/>
    </location>
</feature>
<proteinExistence type="predicted"/>
<feature type="compositionally biased region" description="Basic and acidic residues" evidence="1">
    <location>
        <begin position="113"/>
        <end position="122"/>
    </location>
</feature>
<protein>
    <submittedName>
        <fullName evidence="2">Uncharacterized protein</fullName>
    </submittedName>
</protein>
<feature type="compositionally biased region" description="Acidic residues" evidence="1">
    <location>
        <begin position="82"/>
        <end position="92"/>
    </location>
</feature>
<reference evidence="2 3" key="1">
    <citation type="journal article" date="2021" name="Genome Biol. Evol.">
        <title>Complete Genome Sequencing of a Novel Gloeobacter Species from a Waterfall Cave in Mexico.</title>
        <authorList>
            <person name="Saw J.H."/>
            <person name="Cardona T."/>
            <person name="Montejano G."/>
        </authorList>
    </citation>
    <scope>NUCLEOTIDE SEQUENCE [LARGE SCALE GENOMIC DNA]</scope>
    <source>
        <strain evidence="2">MG652769</strain>
    </source>
</reference>
<feature type="compositionally biased region" description="Low complexity" evidence="1">
    <location>
        <begin position="17"/>
        <end position="39"/>
    </location>
</feature>
<dbReference type="Proteomes" id="UP001054846">
    <property type="component" value="Chromosome"/>
</dbReference>
<gene>
    <name evidence="2" type="ORF">ISF26_08450</name>
</gene>
<evidence type="ECO:0000313" key="3">
    <source>
        <dbReference type="Proteomes" id="UP001054846"/>
    </source>
</evidence>
<accession>A0ABY3PR90</accession>
<sequence>MESQKDTTKVDLTSAYEQAQELAQPAEAPAATAEPTPQAGILATDEGLTEQGKLVQSMVAGEAEQPDNLGEGQSSDLAPEAEAAEEPDEVDSPLERFGGPNADEEILNEPVFEEPREETSAG</sequence>
<organism evidence="2 3">
    <name type="scientific">Gloeobacter morelensis MG652769</name>
    <dbReference type="NCBI Taxonomy" id="2781736"/>
    <lineage>
        <taxon>Bacteria</taxon>
        <taxon>Bacillati</taxon>
        <taxon>Cyanobacteriota</taxon>
        <taxon>Cyanophyceae</taxon>
        <taxon>Gloeobacterales</taxon>
        <taxon>Gloeobacteraceae</taxon>
        <taxon>Gloeobacter</taxon>
        <taxon>Gloeobacter morelensis</taxon>
    </lineage>
</organism>
<name>A0ABY3PR90_9CYAN</name>
<feature type="compositionally biased region" description="Acidic residues" evidence="1">
    <location>
        <begin position="102"/>
        <end position="112"/>
    </location>
</feature>